<dbReference type="InterPro" id="IPR027443">
    <property type="entry name" value="IPNS-like_sf"/>
</dbReference>
<dbReference type="EMBL" id="CP115174">
    <property type="protein sequence ID" value="WBO22389.1"/>
    <property type="molecule type" value="Genomic_DNA"/>
</dbReference>
<comment type="similarity">
    <text evidence="1">Belongs to the aspartyl/asparaginyl beta-hydroxylase family.</text>
</comment>
<evidence type="ECO:0000256" key="2">
    <source>
        <dbReference type="ARBA" id="ARBA00022964"/>
    </source>
</evidence>
<name>A0ABY7NLH7_9SPHN</name>
<dbReference type="PANTHER" id="PTHR46332">
    <property type="entry name" value="ASPARTATE BETA-HYDROXYLASE DOMAIN-CONTAINING PROTEIN 2"/>
    <property type="match status" value="1"/>
</dbReference>
<sequence length="395" mass="44176">MRHPFLFAKRVLGEMNPDLHRATDAALARGQVMQAVALLEEGLLTAPGDFAGWMKLAALRRRTGQMPSALDAVNAALAARPNDFVGLLLKGSLHEQLGDADRAAEIYRAVVFHGRAEVQLPAAMKAQLQRINVFLERHRANVESRLALTDTLDDAHRMRARRFADNVLDRRPAYHQEPTHYRYPGLSDIEFFDTNHGELRDRLRRAFPDILAEFHALAVAHADRQRPYVDLAPGQPAAQWSALNRSTDWNAFHLIRYGDHDPVNAAACPRTIAAFAGQEQAVIPGLGPNLMFSLLAPHTHIPSHHGVANFRVVCHLPLIIPPGCRFRVGGDTREWQAGEPWIFDDTIEHEAWNDSNELRVVLIGDLWRPELDDQDRAIVQDLMQAQATGRNLGGL</sequence>
<keyword evidence="6" id="KW-1185">Reference proteome</keyword>
<feature type="domain" description="Aspartyl/asparaginy/proline hydroxylase" evidence="4">
    <location>
        <begin position="208"/>
        <end position="369"/>
    </location>
</feature>
<reference evidence="5 6" key="1">
    <citation type="submission" date="2022-12" db="EMBL/GenBank/DDBJ databases">
        <title>Sphingomonas abieness sp. nov., an endophytic bacterium isolated from Abies koreana.</title>
        <authorList>
            <person name="Jiang L."/>
            <person name="Lee J."/>
        </authorList>
    </citation>
    <scope>NUCLEOTIDE SEQUENCE [LARGE SCALE GENOMIC DNA]</scope>
    <source>
        <strain evidence="6">PAMB 00755</strain>
    </source>
</reference>
<dbReference type="Gene3D" id="2.60.120.330">
    <property type="entry name" value="B-lactam Antibiotic, Isopenicillin N Synthase, Chain"/>
    <property type="match status" value="1"/>
</dbReference>
<protein>
    <submittedName>
        <fullName evidence="5">Aspartyl/asparaginyl beta-hydroxylase domain-containing protein</fullName>
    </submittedName>
</protein>
<keyword evidence="2" id="KW-0223">Dioxygenase</keyword>
<dbReference type="InterPro" id="IPR011990">
    <property type="entry name" value="TPR-like_helical_dom_sf"/>
</dbReference>
<gene>
    <name evidence="5" type="ORF">PBT88_19990</name>
</gene>
<evidence type="ECO:0000256" key="1">
    <source>
        <dbReference type="ARBA" id="ARBA00007730"/>
    </source>
</evidence>
<dbReference type="RefSeq" id="WP_270077034.1">
    <property type="nucleotide sequence ID" value="NZ_CP115174.1"/>
</dbReference>
<evidence type="ECO:0000313" key="6">
    <source>
        <dbReference type="Proteomes" id="UP001210865"/>
    </source>
</evidence>
<evidence type="ECO:0000313" key="5">
    <source>
        <dbReference type="EMBL" id="WBO22389.1"/>
    </source>
</evidence>
<dbReference type="PANTHER" id="PTHR46332:SF5">
    <property type="entry name" value="ASPARTATE BETA-HYDROXYLASE DOMAIN CONTAINING 2"/>
    <property type="match status" value="1"/>
</dbReference>
<organism evidence="5 6">
    <name type="scientific">Sphingomonas abietis</name>
    <dbReference type="NCBI Taxonomy" id="3012344"/>
    <lineage>
        <taxon>Bacteria</taxon>
        <taxon>Pseudomonadati</taxon>
        <taxon>Pseudomonadota</taxon>
        <taxon>Alphaproteobacteria</taxon>
        <taxon>Sphingomonadales</taxon>
        <taxon>Sphingomonadaceae</taxon>
        <taxon>Sphingomonas</taxon>
    </lineage>
</organism>
<dbReference type="InterPro" id="IPR007803">
    <property type="entry name" value="Asp/Arg/Pro-Hydrxlase"/>
</dbReference>
<dbReference type="SUPFAM" id="SSF51197">
    <property type="entry name" value="Clavaminate synthase-like"/>
    <property type="match status" value="1"/>
</dbReference>
<evidence type="ECO:0000256" key="3">
    <source>
        <dbReference type="ARBA" id="ARBA00023002"/>
    </source>
</evidence>
<dbReference type="Pfam" id="PF05118">
    <property type="entry name" value="Asp_Arg_Hydrox"/>
    <property type="match status" value="1"/>
</dbReference>
<dbReference type="InterPro" id="IPR051821">
    <property type="entry name" value="Asp/Asn_beta-hydroxylase"/>
</dbReference>
<evidence type="ECO:0000259" key="4">
    <source>
        <dbReference type="Pfam" id="PF05118"/>
    </source>
</evidence>
<proteinExistence type="inferred from homology"/>
<dbReference type="Proteomes" id="UP001210865">
    <property type="component" value="Chromosome"/>
</dbReference>
<accession>A0ABY7NLH7</accession>
<dbReference type="Gene3D" id="1.25.40.10">
    <property type="entry name" value="Tetratricopeptide repeat domain"/>
    <property type="match status" value="1"/>
</dbReference>
<dbReference type="SUPFAM" id="SSF48452">
    <property type="entry name" value="TPR-like"/>
    <property type="match status" value="1"/>
</dbReference>
<keyword evidence="3" id="KW-0560">Oxidoreductase</keyword>